<dbReference type="PANTHER" id="PTHR45758">
    <property type="entry name" value="MITOFERRIN-1-RELATED"/>
    <property type="match status" value="1"/>
</dbReference>
<dbReference type="PRINTS" id="PR00926">
    <property type="entry name" value="MITOCARRIER"/>
</dbReference>
<dbReference type="Gene3D" id="1.50.40.10">
    <property type="entry name" value="Mitochondrial carrier domain"/>
    <property type="match status" value="2"/>
</dbReference>
<evidence type="ECO:0008006" key="13">
    <source>
        <dbReference type="Google" id="ProtNLM"/>
    </source>
</evidence>
<dbReference type="PANTHER" id="PTHR45758:SF3">
    <property type="entry name" value="MITOCHONDRIAL SUBSTRATE CARRIER FAMILY PROTEIN E"/>
    <property type="match status" value="1"/>
</dbReference>
<dbReference type="SUPFAM" id="SSF103506">
    <property type="entry name" value="Mitochondrial carrier"/>
    <property type="match status" value="1"/>
</dbReference>
<proteinExistence type="inferred from homology"/>
<keyword evidence="12" id="KW-1185">Reference proteome</keyword>
<reference evidence="11" key="1">
    <citation type="submission" date="2020-06" db="EMBL/GenBank/DDBJ databases">
        <title>WGS assembly of Ceratodon purpureus strain R40.</title>
        <authorList>
            <person name="Carey S.B."/>
            <person name="Jenkins J."/>
            <person name="Shu S."/>
            <person name="Lovell J.T."/>
            <person name="Sreedasyam A."/>
            <person name="Maumus F."/>
            <person name="Tiley G.P."/>
            <person name="Fernandez-Pozo N."/>
            <person name="Barry K."/>
            <person name="Chen C."/>
            <person name="Wang M."/>
            <person name="Lipzen A."/>
            <person name="Daum C."/>
            <person name="Saski C.A."/>
            <person name="Payton A.C."/>
            <person name="Mcbreen J.C."/>
            <person name="Conrad R.E."/>
            <person name="Kollar L.M."/>
            <person name="Olsson S."/>
            <person name="Huttunen S."/>
            <person name="Landis J.B."/>
            <person name="Wickett N.J."/>
            <person name="Johnson M.G."/>
            <person name="Rensing S.A."/>
            <person name="Grimwood J."/>
            <person name="Schmutz J."/>
            <person name="Mcdaniel S.F."/>
        </authorList>
    </citation>
    <scope>NUCLEOTIDE SEQUENCE</scope>
    <source>
        <strain evidence="11">R40</strain>
    </source>
</reference>
<keyword evidence="3 10" id="KW-0813">Transport</keyword>
<keyword evidence="8 9" id="KW-0472">Membrane</keyword>
<evidence type="ECO:0000256" key="8">
    <source>
        <dbReference type="ARBA" id="ARBA00023136"/>
    </source>
</evidence>
<dbReference type="InterPro" id="IPR018108">
    <property type="entry name" value="MCP_transmembrane"/>
</dbReference>
<evidence type="ECO:0000256" key="5">
    <source>
        <dbReference type="ARBA" id="ARBA00022737"/>
    </source>
</evidence>
<dbReference type="EMBL" id="CM026431">
    <property type="protein sequence ID" value="KAG0558748.1"/>
    <property type="molecule type" value="Genomic_DNA"/>
</dbReference>
<evidence type="ECO:0000256" key="7">
    <source>
        <dbReference type="ARBA" id="ARBA00023128"/>
    </source>
</evidence>
<dbReference type="Proteomes" id="UP000822688">
    <property type="component" value="Chromosome 10"/>
</dbReference>
<evidence type="ECO:0000256" key="6">
    <source>
        <dbReference type="ARBA" id="ARBA00022989"/>
    </source>
</evidence>
<evidence type="ECO:0000313" key="12">
    <source>
        <dbReference type="Proteomes" id="UP000822688"/>
    </source>
</evidence>
<keyword evidence="7" id="KW-0496">Mitochondrion</keyword>
<evidence type="ECO:0000256" key="10">
    <source>
        <dbReference type="RuleBase" id="RU000488"/>
    </source>
</evidence>
<dbReference type="GO" id="GO:0031966">
    <property type="term" value="C:mitochondrial membrane"/>
    <property type="evidence" value="ECO:0007669"/>
    <property type="project" value="UniProtKB-SubCell"/>
</dbReference>
<keyword evidence="4 9" id="KW-0812">Transmembrane</keyword>
<evidence type="ECO:0000256" key="1">
    <source>
        <dbReference type="ARBA" id="ARBA00004225"/>
    </source>
</evidence>
<comment type="similarity">
    <text evidence="2 10">Belongs to the mitochondrial carrier (TC 2.A.29) family.</text>
</comment>
<feature type="repeat" description="Solcar" evidence="9">
    <location>
        <begin position="217"/>
        <end position="300"/>
    </location>
</feature>
<evidence type="ECO:0000313" key="11">
    <source>
        <dbReference type="EMBL" id="KAG0558748.1"/>
    </source>
</evidence>
<organism evidence="11 12">
    <name type="scientific">Ceratodon purpureus</name>
    <name type="common">Fire moss</name>
    <name type="synonym">Dicranum purpureum</name>
    <dbReference type="NCBI Taxonomy" id="3225"/>
    <lineage>
        <taxon>Eukaryota</taxon>
        <taxon>Viridiplantae</taxon>
        <taxon>Streptophyta</taxon>
        <taxon>Embryophyta</taxon>
        <taxon>Bryophyta</taxon>
        <taxon>Bryophytina</taxon>
        <taxon>Bryopsida</taxon>
        <taxon>Dicranidae</taxon>
        <taxon>Pseudoditrichales</taxon>
        <taxon>Ditrichaceae</taxon>
        <taxon>Ceratodon</taxon>
    </lineage>
</organism>
<accession>A0A8T0GLY2</accession>
<sequence length="306" mass="33114">MAGVGDSSHEHLAAKQMLAGGIGGALADGTMYPMMTVKSRLQVQGGSGGGASALYMYRGPVQAIQTIVAKEGWRTFYKGYATVTQVAPAQALYFGTYQAIKRYLPGGHDSPVVQFAGGILASLVQSTVTVPVEVIRQRQMVQTAGEGSYTGSLHTARSIYQYEGVGAFYRGFLLNQMVWVPFNAVYLPLWEASKRACARFSGAGSVEKLDVRYELGSAFLCSAFAAGLTNPMDVIKTRLQVQGKSNVHSTTEYSGAWDAARTIYKHEGMGGFARGMTSRMLWVAPSAMIMFTTYDQMMKWLAHDAT</sequence>
<protein>
    <recommendedName>
        <fullName evidence="13">Mitochondrial carrier protein</fullName>
    </recommendedName>
</protein>
<dbReference type="PROSITE" id="PS50920">
    <property type="entry name" value="SOLCAR"/>
    <property type="match status" value="3"/>
</dbReference>
<comment type="subcellular location">
    <subcellularLocation>
        <location evidence="1">Mitochondrion membrane</location>
        <topology evidence="1">Multi-pass membrane protein</topology>
    </subcellularLocation>
</comment>
<comment type="caution">
    <text evidence="11">The sequence shown here is derived from an EMBL/GenBank/DDBJ whole genome shotgun (WGS) entry which is preliminary data.</text>
</comment>
<keyword evidence="6" id="KW-1133">Transmembrane helix</keyword>
<keyword evidence="5" id="KW-0677">Repeat</keyword>
<dbReference type="InterPro" id="IPR002067">
    <property type="entry name" value="MCP"/>
</dbReference>
<evidence type="ECO:0000256" key="3">
    <source>
        <dbReference type="ARBA" id="ARBA00022448"/>
    </source>
</evidence>
<evidence type="ECO:0000256" key="4">
    <source>
        <dbReference type="ARBA" id="ARBA00022692"/>
    </source>
</evidence>
<feature type="repeat" description="Solcar" evidence="9">
    <location>
        <begin position="15"/>
        <end position="103"/>
    </location>
</feature>
<dbReference type="AlphaFoldDB" id="A0A8T0GLY2"/>
<name>A0A8T0GLY2_CERPU</name>
<gene>
    <name evidence="11" type="ORF">KC19_10G051000</name>
</gene>
<evidence type="ECO:0000256" key="9">
    <source>
        <dbReference type="PROSITE-ProRule" id="PRU00282"/>
    </source>
</evidence>
<evidence type="ECO:0000256" key="2">
    <source>
        <dbReference type="ARBA" id="ARBA00006375"/>
    </source>
</evidence>
<feature type="repeat" description="Solcar" evidence="9">
    <location>
        <begin position="109"/>
        <end position="196"/>
    </location>
</feature>
<dbReference type="GO" id="GO:0005381">
    <property type="term" value="F:iron ion transmembrane transporter activity"/>
    <property type="evidence" value="ECO:0007669"/>
    <property type="project" value="UniProtKB-ARBA"/>
</dbReference>
<dbReference type="Pfam" id="PF00153">
    <property type="entry name" value="Mito_carr"/>
    <property type="match status" value="3"/>
</dbReference>
<dbReference type="InterPro" id="IPR023395">
    <property type="entry name" value="MCP_dom_sf"/>
</dbReference>